<dbReference type="GO" id="GO:0015920">
    <property type="term" value="P:lipopolysaccharide transport"/>
    <property type="evidence" value="ECO:0007669"/>
    <property type="project" value="TreeGrafter"/>
</dbReference>
<evidence type="ECO:0000256" key="3">
    <source>
        <dbReference type="ARBA" id="ARBA00022448"/>
    </source>
</evidence>
<feature type="transmembrane region" description="Helical" evidence="9">
    <location>
        <begin position="176"/>
        <end position="194"/>
    </location>
</feature>
<dbReference type="PANTHER" id="PTHR30413">
    <property type="entry name" value="INNER MEMBRANE TRANSPORT PERMEASE"/>
    <property type="match status" value="1"/>
</dbReference>
<evidence type="ECO:0000256" key="4">
    <source>
        <dbReference type="ARBA" id="ARBA00022475"/>
    </source>
</evidence>
<gene>
    <name evidence="11" type="ORF">IAA21_13625</name>
</gene>
<evidence type="ECO:0000313" key="11">
    <source>
        <dbReference type="EMBL" id="HIZ23804.1"/>
    </source>
</evidence>
<dbReference type="InterPro" id="IPR047817">
    <property type="entry name" value="ABC2_TM_bact-type"/>
</dbReference>
<feature type="transmembrane region" description="Helical" evidence="9">
    <location>
        <begin position="35"/>
        <end position="56"/>
    </location>
</feature>
<evidence type="ECO:0000256" key="2">
    <source>
        <dbReference type="ARBA" id="ARBA00007783"/>
    </source>
</evidence>
<keyword evidence="6 9" id="KW-0812">Transmembrane</keyword>
<evidence type="ECO:0000256" key="9">
    <source>
        <dbReference type="RuleBase" id="RU361157"/>
    </source>
</evidence>
<comment type="similarity">
    <text evidence="2 9">Belongs to the ABC-2 integral membrane protein family.</text>
</comment>
<evidence type="ECO:0000259" key="10">
    <source>
        <dbReference type="PROSITE" id="PS51012"/>
    </source>
</evidence>
<reference evidence="11" key="1">
    <citation type="journal article" date="2021" name="PeerJ">
        <title>Extensive microbial diversity within the chicken gut microbiome revealed by metagenomics and culture.</title>
        <authorList>
            <person name="Gilroy R."/>
            <person name="Ravi A."/>
            <person name="Getino M."/>
            <person name="Pursley I."/>
            <person name="Horton D.L."/>
            <person name="Alikhan N.F."/>
            <person name="Baker D."/>
            <person name="Gharbi K."/>
            <person name="Hall N."/>
            <person name="Watson M."/>
            <person name="Adriaenssens E.M."/>
            <person name="Foster-Nyarko E."/>
            <person name="Jarju S."/>
            <person name="Secka A."/>
            <person name="Antonio M."/>
            <person name="Oren A."/>
            <person name="Chaudhuri R.R."/>
            <person name="La Ragione R."/>
            <person name="Hildebrand F."/>
            <person name="Pallen M.J."/>
        </authorList>
    </citation>
    <scope>NUCLEOTIDE SEQUENCE</scope>
    <source>
        <strain evidence="11">14324</strain>
    </source>
</reference>
<comment type="caution">
    <text evidence="11">The sequence shown here is derived from an EMBL/GenBank/DDBJ whole genome shotgun (WGS) entry which is preliminary data.</text>
</comment>
<keyword evidence="3 9" id="KW-0813">Transport</keyword>
<dbReference type="Proteomes" id="UP000824041">
    <property type="component" value="Unassembled WGS sequence"/>
</dbReference>
<evidence type="ECO:0000256" key="6">
    <source>
        <dbReference type="ARBA" id="ARBA00022692"/>
    </source>
</evidence>
<keyword evidence="4 9" id="KW-1003">Cell membrane</keyword>
<feature type="transmembrane region" description="Helical" evidence="9">
    <location>
        <begin position="231"/>
        <end position="253"/>
    </location>
</feature>
<dbReference type="Pfam" id="PF01061">
    <property type="entry name" value="ABC2_membrane"/>
    <property type="match status" value="1"/>
</dbReference>
<dbReference type="EMBL" id="DXBU01000183">
    <property type="protein sequence ID" value="HIZ23804.1"/>
    <property type="molecule type" value="Genomic_DNA"/>
</dbReference>
<dbReference type="PIRSF" id="PIRSF006648">
    <property type="entry name" value="DrrB"/>
    <property type="match status" value="1"/>
</dbReference>
<feature type="domain" description="ABC transmembrane type-2" evidence="10">
    <location>
        <begin position="35"/>
        <end position="256"/>
    </location>
</feature>
<dbReference type="GO" id="GO:0140359">
    <property type="term" value="F:ABC-type transporter activity"/>
    <property type="evidence" value="ECO:0007669"/>
    <property type="project" value="InterPro"/>
</dbReference>
<evidence type="ECO:0000256" key="5">
    <source>
        <dbReference type="ARBA" id="ARBA00022519"/>
    </source>
</evidence>
<reference evidence="11" key="2">
    <citation type="submission" date="2021-04" db="EMBL/GenBank/DDBJ databases">
        <authorList>
            <person name="Gilroy R."/>
        </authorList>
    </citation>
    <scope>NUCLEOTIDE SEQUENCE</scope>
    <source>
        <strain evidence="11">14324</strain>
    </source>
</reference>
<dbReference type="PRINTS" id="PR00164">
    <property type="entry name" value="ABC2TRNSPORT"/>
</dbReference>
<protein>
    <recommendedName>
        <fullName evidence="9">Transport permease protein</fullName>
    </recommendedName>
</protein>
<comment type="subcellular location">
    <subcellularLocation>
        <location evidence="1">Cell inner membrane</location>
        <topology evidence="1">Multi-pass membrane protein</topology>
    </subcellularLocation>
    <subcellularLocation>
        <location evidence="9">Cell membrane</location>
        <topology evidence="9">Multi-pass membrane protein</topology>
    </subcellularLocation>
</comment>
<name>A0A9D2IUQ2_9FIRM</name>
<dbReference type="InterPro" id="IPR000412">
    <property type="entry name" value="ABC_2_transport"/>
</dbReference>
<evidence type="ECO:0000256" key="7">
    <source>
        <dbReference type="ARBA" id="ARBA00022989"/>
    </source>
</evidence>
<sequence>MKRGETKSIQKRQYLFLLRELVSRELKRKYSRSRLGILWSILNPLLSMAVLSMVFSSMFRHSIENYPIYYLTGNLCWNLFTTSTNTSMTALVDNQTLLLQVKAPKMIFPLARVAAAFVNFLYSLAAYGVMLAVSGIRPDLHMLLFPAVAALLLLFAVGCSFILTIAYVFFGDIRHLYSVLLTLWMYLSALFYPVEAVPEFARQIIVQNPVYNYVTAARACMLYQTMPGTEIWIRMILWAAAALWAGWLCFGVWQDKIIQKL</sequence>
<dbReference type="AlphaFoldDB" id="A0A9D2IUQ2"/>
<accession>A0A9D2IUQ2</accession>
<feature type="transmembrane region" description="Helical" evidence="9">
    <location>
        <begin position="68"/>
        <end position="92"/>
    </location>
</feature>
<evidence type="ECO:0000256" key="1">
    <source>
        <dbReference type="ARBA" id="ARBA00004429"/>
    </source>
</evidence>
<keyword evidence="5" id="KW-0997">Cell inner membrane</keyword>
<dbReference type="PANTHER" id="PTHR30413:SF8">
    <property type="entry name" value="TRANSPORT PERMEASE PROTEIN"/>
    <property type="match status" value="1"/>
</dbReference>
<evidence type="ECO:0000256" key="8">
    <source>
        <dbReference type="ARBA" id="ARBA00023136"/>
    </source>
</evidence>
<dbReference type="InterPro" id="IPR013525">
    <property type="entry name" value="ABC2_TM"/>
</dbReference>
<proteinExistence type="inferred from homology"/>
<organism evidence="11 12">
    <name type="scientific">Candidatus Blautia faecigallinarum</name>
    <dbReference type="NCBI Taxonomy" id="2838488"/>
    <lineage>
        <taxon>Bacteria</taxon>
        <taxon>Bacillati</taxon>
        <taxon>Bacillota</taxon>
        <taxon>Clostridia</taxon>
        <taxon>Lachnospirales</taxon>
        <taxon>Lachnospiraceae</taxon>
        <taxon>Blautia</taxon>
    </lineage>
</organism>
<feature type="transmembrane region" description="Helical" evidence="9">
    <location>
        <begin position="142"/>
        <end position="169"/>
    </location>
</feature>
<dbReference type="PROSITE" id="PS51012">
    <property type="entry name" value="ABC_TM2"/>
    <property type="match status" value="1"/>
</dbReference>
<feature type="transmembrane region" description="Helical" evidence="9">
    <location>
        <begin position="113"/>
        <end position="136"/>
    </location>
</feature>
<dbReference type="GO" id="GO:0043190">
    <property type="term" value="C:ATP-binding cassette (ABC) transporter complex"/>
    <property type="evidence" value="ECO:0007669"/>
    <property type="project" value="InterPro"/>
</dbReference>
<keyword evidence="8 9" id="KW-0472">Membrane</keyword>
<evidence type="ECO:0000313" key="12">
    <source>
        <dbReference type="Proteomes" id="UP000824041"/>
    </source>
</evidence>
<keyword evidence="7 9" id="KW-1133">Transmembrane helix</keyword>